<dbReference type="AlphaFoldDB" id="A0A7G9WGW8"/>
<name>A0A7G9WGW8_9FIRM</name>
<dbReference type="InterPro" id="IPR002563">
    <property type="entry name" value="Flavin_Rdtase-like_dom"/>
</dbReference>
<dbReference type="Proteomes" id="UP000516046">
    <property type="component" value="Chromosome"/>
</dbReference>
<proteinExistence type="inferred from homology"/>
<evidence type="ECO:0000256" key="1">
    <source>
        <dbReference type="ARBA" id="ARBA00038054"/>
    </source>
</evidence>
<dbReference type="SUPFAM" id="SSF50475">
    <property type="entry name" value="FMN-binding split barrel"/>
    <property type="match status" value="1"/>
</dbReference>
<dbReference type="Pfam" id="PF01613">
    <property type="entry name" value="Flavin_Reduct"/>
    <property type="match status" value="1"/>
</dbReference>
<gene>
    <name evidence="3" type="ORF">H6X83_13630</name>
</gene>
<dbReference type="EMBL" id="CP060696">
    <property type="protein sequence ID" value="QNO17930.1"/>
    <property type="molecule type" value="Genomic_DNA"/>
</dbReference>
<evidence type="ECO:0000259" key="2">
    <source>
        <dbReference type="Pfam" id="PF01613"/>
    </source>
</evidence>
<sequence length="165" mass="18217">MKEITAESLSFAPFNKIGKGWMLVSAGSPEKCSTLTASWGGLGIMWGKNVAAIGIRPQRHTLSFLDANDTYTLSFFDETYRSALSYCGSHSGGENAKIAEAGLTLIPNESVPMFQEASLTLVCKKLYRQPMDPKCLLDSSIDSHCYPDKDYHIFFVGEILKAYEK</sequence>
<evidence type="ECO:0000313" key="3">
    <source>
        <dbReference type="EMBL" id="QNO17930.1"/>
    </source>
</evidence>
<dbReference type="InterPro" id="IPR012349">
    <property type="entry name" value="Split_barrel_FMN-bd"/>
</dbReference>
<dbReference type="GO" id="GO:0016646">
    <property type="term" value="F:oxidoreductase activity, acting on the CH-NH group of donors, NAD or NADP as acceptor"/>
    <property type="evidence" value="ECO:0007669"/>
    <property type="project" value="UniProtKB-ARBA"/>
</dbReference>
<reference evidence="3 4" key="1">
    <citation type="submission" date="2020-08" db="EMBL/GenBank/DDBJ databases">
        <authorList>
            <person name="Ren C."/>
            <person name="Gu Y."/>
            <person name="Xu Y."/>
        </authorList>
    </citation>
    <scope>NUCLEOTIDE SEQUENCE [LARGE SCALE GENOMIC DNA]</scope>
    <source>
        <strain evidence="3 4">LBM18003</strain>
    </source>
</reference>
<evidence type="ECO:0000313" key="4">
    <source>
        <dbReference type="Proteomes" id="UP000516046"/>
    </source>
</evidence>
<dbReference type="Gene3D" id="2.30.110.10">
    <property type="entry name" value="Electron Transport, Fmn-binding Protein, Chain A"/>
    <property type="match status" value="1"/>
</dbReference>
<protein>
    <submittedName>
        <fullName evidence="3">Flavin reductase</fullName>
    </submittedName>
</protein>
<organism evidence="3 4">
    <name type="scientific">Caproicibacterium amylolyticum</name>
    <dbReference type="NCBI Taxonomy" id="2766537"/>
    <lineage>
        <taxon>Bacteria</taxon>
        <taxon>Bacillati</taxon>
        <taxon>Bacillota</taxon>
        <taxon>Clostridia</taxon>
        <taxon>Eubacteriales</taxon>
        <taxon>Oscillospiraceae</taxon>
        <taxon>Caproicibacterium</taxon>
    </lineage>
</organism>
<dbReference type="KEGG" id="caml:H6X83_13630"/>
<accession>A0A7G9WGW8</accession>
<dbReference type="RefSeq" id="WP_212506995.1">
    <property type="nucleotide sequence ID" value="NZ_CP060696.1"/>
</dbReference>
<feature type="domain" description="Flavin reductase like" evidence="2">
    <location>
        <begin position="18"/>
        <end position="163"/>
    </location>
</feature>
<dbReference type="GO" id="GO:0010181">
    <property type="term" value="F:FMN binding"/>
    <property type="evidence" value="ECO:0007669"/>
    <property type="project" value="InterPro"/>
</dbReference>
<dbReference type="InterPro" id="IPR052174">
    <property type="entry name" value="Flavoredoxin"/>
</dbReference>
<comment type="similarity">
    <text evidence="1">Belongs to the flavoredoxin family.</text>
</comment>
<keyword evidence="4" id="KW-1185">Reference proteome</keyword>
<dbReference type="PANTHER" id="PTHR43567">
    <property type="entry name" value="FLAVOREDOXIN-RELATED-RELATED"/>
    <property type="match status" value="1"/>
</dbReference>
<dbReference type="PANTHER" id="PTHR43567:SF5">
    <property type="entry name" value="HYPOTHETICAL CYTOSOLIC PROTEIN"/>
    <property type="match status" value="1"/>
</dbReference>